<evidence type="ECO:0000313" key="3">
    <source>
        <dbReference type="Proteomes" id="UP001058124"/>
    </source>
</evidence>
<comment type="caution">
    <text evidence="2">The sequence shown here is derived from an EMBL/GenBank/DDBJ whole genome shotgun (WGS) entry which is preliminary data.</text>
</comment>
<accession>A0AAV5N6Y7</accession>
<name>A0AAV5N6Y7_9GAMM</name>
<evidence type="ECO:0008006" key="4">
    <source>
        <dbReference type="Google" id="ProtNLM"/>
    </source>
</evidence>
<dbReference type="PANTHER" id="PTHR35024:SF4">
    <property type="entry name" value="POLYMER-FORMING CYTOSKELETAL PROTEIN"/>
    <property type="match status" value="1"/>
</dbReference>
<proteinExistence type="inferred from homology"/>
<dbReference type="Pfam" id="PF04519">
    <property type="entry name" value="Bactofilin"/>
    <property type="match status" value="1"/>
</dbReference>
<evidence type="ECO:0000256" key="1">
    <source>
        <dbReference type="ARBA" id="ARBA00044755"/>
    </source>
</evidence>
<dbReference type="InterPro" id="IPR007607">
    <property type="entry name" value="BacA/B"/>
</dbReference>
<dbReference type="PANTHER" id="PTHR35024">
    <property type="entry name" value="HYPOTHETICAL CYTOSOLIC PROTEIN"/>
    <property type="match status" value="1"/>
</dbReference>
<sequence>MADSGAKAADVVDPRQRSTVIARNASFNGDIEDGGDIQIYGSVIGNVNLTNGAIRIMSTGSVKGELRAPEIVIDGNVHGSCLAESIEILEHGTLRGIACCRNLAIRRGGTFIGQSEEWQEPEVVLSVGETLSDESDESAYFVERPDGFEEQGVFDLEAEKTA</sequence>
<evidence type="ECO:0000313" key="2">
    <source>
        <dbReference type="EMBL" id="GKX57243.1"/>
    </source>
</evidence>
<comment type="similarity">
    <text evidence="1">Belongs to the bactofilin family.</text>
</comment>
<dbReference type="EMBL" id="BRLH01000012">
    <property type="protein sequence ID" value="GKX57243.1"/>
    <property type="molecule type" value="Genomic_DNA"/>
</dbReference>
<protein>
    <recommendedName>
        <fullName evidence="4">Polymer-forming cytoskeletal protein</fullName>
    </recommendedName>
</protein>
<keyword evidence="3" id="KW-1185">Reference proteome</keyword>
<reference evidence="2" key="1">
    <citation type="submission" date="2022-06" db="EMBL/GenBank/DDBJ databases">
        <title>Draft genome sequences of Leminorella grimontii str. JCM5902.</title>
        <authorList>
            <person name="Wakabayashi Y."/>
            <person name="Kojima K."/>
        </authorList>
    </citation>
    <scope>NUCLEOTIDE SEQUENCE</scope>
    <source>
        <strain evidence="2">JCM 5902</strain>
    </source>
</reference>
<gene>
    <name evidence="2" type="ORF">SOASR030_33550</name>
</gene>
<dbReference type="AlphaFoldDB" id="A0AAV5N6Y7"/>
<dbReference type="Proteomes" id="UP001058124">
    <property type="component" value="Unassembled WGS sequence"/>
</dbReference>
<organism evidence="2 3">
    <name type="scientific">Leminorella grimontii</name>
    <dbReference type="NCBI Taxonomy" id="82981"/>
    <lineage>
        <taxon>Bacteria</taxon>
        <taxon>Pseudomonadati</taxon>
        <taxon>Pseudomonadota</taxon>
        <taxon>Gammaproteobacteria</taxon>
        <taxon>Enterobacterales</taxon>
        <taxon>Budviciaceae</taxon>
        <taxon>Leminorella</taxon>
    </lineage>
</organism>